<evidence type="ECO:0000313" key="7">
    <source>
        <dbReference type="Proteomes" id="UP001307168"/>
    </source>
</evidence>
<name>A0AAW9NJT7_9BACI</name>
<evidence type="ECO:0000313" key="6">
    <source>
        <dbReference type="EMBL" id="MEC0275370.1"/>
    </source>
</evidence>
<dbReference type="InterPro" id="IPR005119">
    <property type="entry name" value="LysR_subst-bd"/>
</dbReference>
<keyword evidence="7" id="KW-1185">Reference proteome</keyword>
<evidence type="ECO:0000256" key="4">
    <source>
        <dbReference type="ARBA" id="ARBA00023163"/>
    </source>
</evidence>
<dbReference type="Proteomes" id="UP001307168">
    <property type="component" value="Unassembled WGS sequence"/>
</dbReference>
<reference evidence="6 7" key="1">
    <citation type="submission" date="2023-03" db="EMBL/GenBank/DDBJ databases">
        <title>Bacillus Genome Sequencing.</title>
        <authorList>
            <person name="Dunlap C."/>
        </authorList>
    </citation>
    <scope>NUCLEOTIDE SEQUENCE [LARGE SCALE GENOMIC DNA]</scope>
    <source>
        <strain evidence="6 7">B-41290</strain>
    </source>
</reference>
<dbReference type="Gene3D" id="3.40.190.10">
    <property type="entry name" value="Periplasmic binding protein-like II"/>
    <property type="match status" value="2"/>
</dbReference>
<dbReference type="InterPro" id="IPR036388">
    <property type="entry name" value="WH-like_DNA-bd_sf"/>
</dbReference>
<dbReference type="GO" id="GO:0000976">
    <property type="term" value="F:transcription cis-regulatory region binding"/>
    <property type="evidence" value="ECO:0007669"/>
    <property type="project" value="TreeGrafter"/>
</dbReference>
<dbReference type="PANTHER" id="PTHR30126">
    <property type="entry name" value="HTH-TYPE TRANSCRIPTIONAL REGULATOR"/>
    <property type="match status" value="1"/>
</dbReference>
<protein>
    <submittedName>
        <fullName evidence="6">LysR family transcriptional regulator</fullName>
    </submittedName>
</protein>
<comment type="similarity">
    <text evidence="1">Belongs to the LysR transcriptional regulatory family.</text>
</comment>
<dbReference type="RefSeq" id="WP_367407554.1">
    <property type="nucleotide sequence ID" value="NZ_JARNBH010000019.1"/>
</dbReference>
<dbReference type="SUPFAM" id="SSF53850">
    <property type="entry name" value="Periplasmic binding protein-like II"/>
    <property type="match status" value="1"/>
</dbReference>
<feature type="domain" description="HTH lysR-type" evidence="5">
    <location>
        <begin position="1"/>
        <end position="60"/>
    </location>
</feature>
<keyword evidence="4" id="KW-0804">Transcription</keyword>
<gene>
    <name evidence="6" type="ORF">P4706_20180</name>
</gene>
<evidence type="ECO:0000256" key="2">
    <source>
        <dbReference type="ARBA" id="ARBA00023015"/>
    </source>
</evidence>
<keyword evidence="3" id="KW-0238">DNA-binding</keyword>
<keyword evidence="2" id="KW-0805">Transcription regulation</keyword>
<evidence type="ECO:0000259" key="5">
    <source>
        <dbReference type="PROSITE" id="PS50931"/>
    </source>
</evidence>
<dbReference type="SUPFAM" id="SSF46785">
    <property type="entry name" value="Winged helix' DNA-binding domain"/>
    <property type="match status" value="1"/>
</dbReference>
<dbReference type="Pfam" id="PF00126">
    <property type="entry name" value="HTH_1"/>
    <property type="match status" value="1"/>
</dbReference>
<accession>A0AAW9NJT7</accession>
<dbReference type="InterPro" id="IPR036390">
    <property type="entry name" value="WH_DNA-bd_sf"/>
</dbReference>
<sequence>MDFHSIDTFLAVVRTKTISGAAEELHLAQTTVSQRIKVIEKEIGVQLIERGKGIKQIILTPLGEEFYKLAKEWSRLGQEAKLLKTQGPQLPLIVGGVDSVNTFVLPKVFKKLSKHHPPIKLQIRTLHSDNLYSEVENRHIDVAYSLRKRVHPNVNVKKCFTSPMVVLQTSDISCYSSEKLHPKELDSDYELFMPWGVEYQSWHSYWWDPLSISRIKLDSTHLLLHLLQDPLQWAIVPKWIADEAIKRGSYKIYELTDSPPDYTVYELTHIKQTTLKQKAIEIIVHYFQEEFY</sequence>
<dbReference type="CDD" id="cd05466">
    <property type="entry name" value="PBP2_LTTR_substrate"/>
    <property type="match status" value="1"/>
</dbReference>
<dbReference type="Gene3D" id="1.10.10.10">
    <property type="entry name" value="Winged helix-like DNA-binding domain superfamily/Winged helix DNA-binding domain"/>
    <property type="match status" value="1"/>
</dbReference>
<dbReference type="AlphaFoldDB" id="A0AAW9NJT7"/>
<evidence type="ECO:0000256" key="3">
    <source>
        <dbReference type="ARBA" id="ARBA00023125"/>
    </source>
</evidence>
<dbReference type="Pfam" id="PF03466">
    <property type="entry name" value="LysR_substrate"/>
    <property type="match status" value="1"/>
</dbReference>
<comment type="caution">
    <text evidence="6">The sequence shown here is derived from an EMBL/GenBank/DDBJ whole genome shotgun (WGS) entry which is preliminary data.</text>
</comment>
<proteinExistence type="inferred from homology"/>
<dbReference type="GO" id="GO:0003700">
    <property type="term" value="F:DNA-binding transcription factor activity"/>
    <property type="evidence" value="ECO:0007669"/>
    <property type="project" value="InterPro"/>
</dbReference>
<organism evidence="6 7">
    <name type="scientific">Peribacillus castrilensis</name>
    <dbReference type="NCBI Taxonomy" id="2897690"/>
    <lineage>
        <taxon>Bacteria</taxon>
        <taxon>Bacillati</taxon>
        <taxon>Bacillota</taxon>
        <taxon>Bacilli</taxon>
        <taxon>Bacillales</taxon>
        <taxon>Bacillaceae</taxon>
        <taxon>Peribacillus</taxon>
    </lineage>
</organism>
<dbReference type="PRINTS" id="PR00039">
    <property type="entry name" value="HTHLYSR"/>
</dbReference>
<evidence type="ECO:0000256" key="1">
    <source>
        <dbReference type="ARBA" id="ARBA00009437"/>
    </source>
</evidence>
<dbReference type="PANTHER" id="PTHR30126:SF40">
    <property type="entry name" value="HTH-TYPE TRANSCRIPTIONAL REGULATOR GLTR"/>
    <property type="match status" value="1"/>
</dbReference>
<dbReference type="PROSITE" id="PS50931">
    <property type="entry name" value="HTH_LYSR"/>
    <property type="match status" value="1"/>
</dbReference>
<dbReference type="EMBL" id="JARNBH010000019">
    <property type="protein sequence ID" value="MEC0275370.1"/>
    <property type="molecule type" value="Genomic_DNA"/>
</dbReference>
<dbReference type="InterPro" id="IPR000847">
    <property type="entry name" value="LysR_HTH_N"/>
</dbReference>